<accession>A0A5B9WFK3</accession>
<feature type="transmembrane region" description="Helical" evidence="2">
    <location>
        <begin position="155"/>
        <end position="178"/>
    </location>
</feature>
<dbReference type="EMBL" id="CP042997">
    <property type="protein sequence ID" value="QEH38670.1"/>
    <property type="molecule type" value="Genomic_DNA"/>
</dbReference>
<feature type="region of interest" description="Disordered" evidence="1">
    <location>
        <begin position="93"/>
        <end position="118"/>
    </location>
</feature>
<evidence type="ECO:0000256" key="1">
    <source>
        <dbReference type="SAM" id="MobiDB-lite"/>
    </source>
</evidence>
<evidence type="ECO:0000256" key="2">
    <source>
        <dbReference type="SAM" id="Phobius"/>
    </source>
</evidence>
<organism evidence="3 4">
    <name type="scientific">Aquisphaera giovannonii</name>
    <dbReference type="NCBI Taxonomy" id="406548"/>
    <lineage>
        <taxon>Bacteria</taxon>
        <taxon>Pseudomonadati</taxon>
        <taxon>Planctomycetota</taxon>
        <taxon>Planctomycetia</taxon>
        <taxon>Isosphaerales</taxon>
        <taxon>Isosphaeraceae</taxon>
        <taxon>Aquisphaera</taxon>
    </lineage>
</organism>
<evidence type="ECO:0000313" key="3">
    <source>
        <dbReference type="EMBL" id="QEH38670.1"/>
    </source>
</evidence>
<gene>
    <name evidence="3" type="ORF">OJF2_72760</name>
</gene>
<dbReference type="Pfam" id="PF22564">
    <property type="entry name" value="HAAS"/>
    <property type="match status" value="1"/>
</dbReference>
<feature type="transmembrane region" description="Helical" evidence="2">
    <location>
        <begin position="121"/>
        <end position="143"/>
    </location>
</feature>
<keyword evidence="2" id="KW-1133">Transmembrane helix</keyword>
<keyword evidence="2" id="KW-0472">Membrane</keyword>
<evidence type="ECO:0000313" key="4">
    <source>
        <dbReference type="Proteomes" id="UP000324233"/>
    </source>
</evidence>
<dbReference type="KEGG" id="agv:OJF2_72760"/>
<feature type="transmembrane region" description="Helical" evidence="2">
    <location>
        <begin position="190"/>
        <end position="211"/>
    </location>
</feature>
<dbReference type="Proteomes" id="UP000324233">
    <property type="component" value="Chromosome"/>
</dbReference>
<protein>
    <submittedName>
        <fullName evidence="3">Uncharacterized protein</fullName>
    </submittedName>
</protein>
<keyword evidence="2" id="KW-0812">Transmembrane</keyword>
<name>A0A5B9WFK3_9BACT</name>
<sequence>MIPVPVAGRVSGALRGLIDSRLDTIDRMLLGRLPRSERLDIVREVESQVYELLEERAEQGGGELCREDVLAVLARLDPPEAYLLVAEDGEETPAMRLARSPRGERPRPAAGRPPDPADGRLARTSGILGIVGLVFSLLQFPLIEVVGDLFRVPEAIVYGVWFVLTAAVFVLGTLGIVLAGRAGLRRPWAVAGLILGILDVLASLVLAAFGISGG</sequence>
<reference evidence="3 4" key="1">
    <citation type="submission" date="2019-08" db="EMBL/GenBank/DDBJ databases">
        <title>Deep-cultivation of Planctomycetes and their phenomic and genomic characterization uncovers novel biology.</title>
        <authorList>
            <person name="Wiegand S."/>
            <person name="Jogler M."/>
            <person name="Boedeker C."/>
            <person name="Pinto D."/>
            <person name="Vollmers J."/>
            <person name="Rivas-Marin E."/>
            <person name="Kohn T."/>
            <person name="Peeters S.H."/>
            <person name="Heuer A."/>
            <person name="Rast P."/>
            <person name="Oberbeckmann S."/>
            <person name="Bunk B."/>
            <person name="Jeske O."/>
            <person name="Meyerdierks A."/>
            <person name="Storesund J.E."/>
            <person name="Kallscheuer N."/>
            <person name="Luecker S."/>
            <person name="Lage O.M."/>
            <person name="Pohl T."/>
            <person name="Merkel B.J."/>
            <person name="Hornburger P."/>
            <person name="Mueller R.-W."/>
            <person name="Bruemmer F."/>
            <person name="Labrenz M."/>
            <person name="Spormann A.M."/>
            <person name="Op den Camp H."/>
            <person name="Overmann J."/>
            <person name="Amann R."/>
            <person name="Jetten M.S.M."/>
            <person name="Mascher T."/>
            <person name="Medema M.H."/>
            <person name="Devos D.P."/>
            <person name="Kaster A.-K."/>
            <person name="Ovreas L."/>
            <person name="Rohde M."/>
            <person name="Galperin M.Y."/>
            <person name="Jogler C."/>
        </authorList>
    </citation>
    <scope>NUCLEOTIDE SEQUENCE [LARGE SCALE GENOMIC DNA]</scope>
    <source>
        <strain evidence="3 4">OJF2</strain>
    </source>
</reference>
<keyword evidence="4" id="KW-1185">Reference proteome</keyword>
<proteinExistence type="predicted"/>
<dbReference type="AlphaFoldDB" id="A0A5B9WFK3"/>